<dbReference type="STRING" id="13249.T1HM18"/>
<dbReference type="InterPro" id="IPR003204">
    <property type="entry name" value="Cyt_c_oxidase_su5A/6"/>
</dbReference>
<dbReference type="GO" id="GO:0046872">
    <property type="term" value="F:metal ion binding"/>
    <property type="evidence" value="ECO:0007669"/>
    <property type="project" value="UniProtKB-UniRule"/>
</dbReference>
<dbReference type="InterPro" id="IPR036545">
    <property type="entry name" value="Cyt_c_oxidase_su5A/6_sf"/>
</dbReference>
<name>T1HM18_RHOPR</name>
<accession>T1HM18</accession>
<dbReference type="UniPathway" id="UPA00705"/>
<evidence type="ECO:0000256" key="11">
    <source>
        <dbReference type="ARBA" id="ARBA00023136"/>
    </source>
</evidence>
<proteinExistence type="inferred from homology"/>
<dbReference type="eggNOG" id="KOG4077">
    <property type="taxonomic scope" value="Eukaryota"/>
</dbReference>
<sequence>MFVIGKSLRAFYLGGIMQKQQRLAHYLPGLVAQEDDEEFDCKFESYFNRADIDGWEVRKGMNDLHGMDLVPDPKVIIAALRACRRINDYALAVRFLEAVKFKCGPHLDKIYPWILEEINPTLEELGIETPEKLGYDKPELHLPSIY</sequence>
<keyword evidence="7 13" id="KW-0999">Mitochondrion inner membrane</keyword>
<dbReference type="Pfam" id="PF02284">
    <property type="entry name" value="COX5A"/>
    <property type="match status" value="1"/>
</dbReference>
<dbReference type="VEuPathDB" id="VectorBase:RPRC005092"/>
<evidence type="ECO:0000256" key="5">
    <source>
        <dbReference type="ARBA" id="ARBA00022617"/>
    </source>
</evidence>
<dbReference type="Gene3D" id="1.25.40.40">
    <property type="entry name" value="Cytochrome c oxidase, subunit Va/VI"/>
    <property type="match status" value="1"/>
</dbReference>
<dbReference type="GO" id="GO:0045277">
    <property type="term" value="C:respiratory chain complex IV"/>
    <property type="evidence" value="ECO:0007669"/>
    <property type="project" value="UniProtKB-UniRule"/>
</dbReference>
<comment type="subunit">
    <text evidence="13">Component of the cytochrome c oxidase (complex IV, CIV), a multisubunit enzyme composed of a catalytic core of 3 subunits and several supernumerary subunits. The complex exists as a monomer or a dimer and forms supercomplexes (SCs) in the inner mitochondrial membrane with ubiquinol-cytochrome c oxidoreductase (cytochrome b-c1 complex, complex III, CIII).</text>
</comment>
<keyword evidence="5 13" id="KW-0349">Heme</keyword>
<keyword evidence="8 13" id="KW-0809">Transit peptide</keyword>
<evidence type="ECO:0000313" key="15">
    <source>
        <dbReference type="Proteomes" id="UP000015103"/>
    </source>
</evidence>
<keyword evidence="9 13" id="KW-0408">Iron</keyword>
<evidence type="ECO:0000256" key="3">
    <source>
        <dbReference type="ARBA" id="ARBA00007972"/>
    </source>
</evidence>
<evidence type="ECO:0000256" key="1">
    <source>
        <dbReference type="ARBA" id="ARBA00004443"/>
    </source>
</evidence>
<evidence type="ECO:0000256" key="12">
    <source>
        <dbReference type="ARBA" id="ARBA00031049"/>
    </source>
</evidence>
<dbReference type="Proteomes" id="UP000015103">
    <property type="component" value="Unassembled WGS sequence"/>
</dbReference>
<evidence type="ECO:0000256" key="4">
    <source>
        <dbReference type="ARBA" id="ARBA00021968"/>
    </source>
</evidence>
<dbReference type="PANTHER" id="PTHR14200">
    <property type="entry name" value="CYTOCHROME C OXIDASE POLYPEPTIDE"/>
    <property type="match status" value="1"/>
</dbReference>
<dbReference type="GO" id="GO:0005743">
    <property type="term" value="C:mitochondrial inner membrane"/>
    <property type="evidence" value="ECO:0007669"/>
    <property type="project" value="UniProtKB-SubCell"/>
</dbReference>
<keyword evidence="11 13" id="KW-0472">Membrane</keyword>
<dbReference type="AlphaFoldDB" id="T1HM18"/>
<dbReference type="SUPFAM" id="SSF48479">
    <property type="entry name" value="Cytochrome c oxidase subunit E"/>
    <property type="match status" value="1"/>
</dbReference>
<dbReference type="OMA" id="CFAYDIV"/>
<protein>
    <recommendedName>
        <fullName evidence="4 13">Cytochrome c oxidase subunit 5A, mitochondrial</fullName>
    </recommendedName>
    <alternativeName>
        <fullName evidence="12 13">Cytochrome c oxidase polypeptide Va</fullName>
    </alternativeName>
</protein>
<comment type="subcellular location">
    <subcellularLocation>
        <location evidence="1 13">Mitochondrion inner membrane</location>
        <topology evidence="1 13">Peripheral membrane protein</topology>
        <orientation evidence="1 13">Matrix side</orientation>
    </subcellularLocation>
</comment>
<evidence type="ECO:0000256" key="6">
    <source>
        <dbReference type="ARBA" id="ARBA00022723"/>
    </source>
</evidence>
<dbReference type="FunFam" id="1.25.40.40:FF:000001">
    <property type="entry name" value="Cytochrome c oxidase subunit VI"/>
    <property type="match status" value="1"/>
</dbReference>
<evidence type="ECO:0000256" key="10">
    <source>
        <dbReference type="ARBA" id="ARBA00023128"/>
    </source>
</evidence>
<dbReference type="FunCoup" id="T1HM18">
    <property type="interactions" value="1208"/>
</dbReference>
<reference evidence="14" key="1">
    <citation type="submission" date="2015-05" db="UniProtKB">
        <authorList>
            <consortium name="EnsemblMetazoa"/>
        </authorList>
    </citation>
    <scope>IDENTIFICATION</scope>
</reference>
<evidence type="ECO:0000256" key="9">
    <source>
        <dbReference type="ARBA" id="ARBA00023004"/>
    </source>
</evidence>
<evidence type="ECO:0000256" key="8">
    <source>
        <dbReference type="ARBA" id="ARBA00022946"/>
    </source>
</evidence>
<comment type="function">
    <text evidence="13">Component of the cytochrome c oxidase, the last enzyme in the mitochondrial electron transport chain which drives oxidative phosphorylation. The respiratory chain contains 3 multisubunit complexes succinate dehydrogenase (complex II, CII), ubiquinol-cytochrome c oxidoreductase (cytochrome b-c1 complex, complex III, CIII) and cytochrome c oxidase (complex IV, CIV), that cooperate to transfer electrons derived from NADH and succinate to molecular oxygen, creating an electrochemical gradient over the inner membrane that drives transmembrane transport and the ATP synthase. Cytochrome c oxidase is the component of the respiratory chain that catalyzes the reduction of oxygen to water. Electrons originating from reduced cytochrome c in the intermembrane space (IMS) are transferred via the dinuclear copper A center (CU(A)) of subunit 2 and heme A of subunit 1 to the active site in subunit 1, a binuclear center (BNC) formed by heme A3 and copper B (CU(B)). The BNC reduces molecular oxygen to 2 water molecules using 4 electrons from cytochrome c in the IMS and 4 protons from the mitochondrial matrix.</text>
</comment>
<comment type="similarity">
    <text evidence="3 13">Belongs to the cytochrome c oxidase subunit 5A family.</text>
</comment>
<dbReference type="GO" id="GO:0006123">
    <property type="term" value="P:mitochondrial electron transport, cytochrome c to oxygen"/>
    <property type="evidence" value="ECO:0007669"/>
    <property type="project" value="UniProtKB-UniRule"/>
</dbReference>
<keyword evidence="10 13" id="KW-0496">Mitochondrion</keyword>
<dbReference type="EMBL" id="ACPB03012514">
    <property type="status" value="NOT_ANNOTATED_CDS"/>
    <property type="molecule type" value="Genomic_DNA"/>
</dbReference>
<keyword evidence="6 13" id="KW-0479">Metal-binding</keyword>
<comment type="pathway">
    <text evidence="2 13">Energy metabolism; oxidative phosphorylation.</text>
</comment>
<organism evidence="14 15">
    <name type="scientific">Rhodnius prolixus</name>
    <name type="common">Triatomid bug</name>
    <dbReference type="NCBI Taxonomy" id="13249"/>
    <lineage>
        <taxon>Eukaryota</taxon>
        <taxon>Metazoa</taxon>
        <taxon>Ecdysozoa</taxon>
        <taxon>Arthropoda</taxon>
        <taxon>Hexapoda</taxon>
        <taxon>Insecta</taxon>
        <taxon>Pterygota</taxon>
        <taxon>Neoptera</taxon>
        <taxon>Paraneoptera</taxon>
        <taxon>Hemiptera</taxon>
        <taxon>Heteroptera</taxon>
        <taxon>Panheteroptera</taxon>
        <taxon>Cimicomorpha</taxon>
        <taxon>Reduviidae</taxon>
        <taxon>Triatominae</taxon>
        <taxon>Rhodnius</taxon>
    </lineage>
</organism>
<dbReference type="PANTHER" id="PTHR14200:SF11">
    <property type="entry name" value="CYTOCHROME C OXIDASE SUBUNIT 5A, MITOCHONDRIAL"/>
    <property type="match status" value="1"/>
</dbReference>
<evidence type="ECO:0000313" key="14">
    <source>
        <dbReference type="EnsemblMetazoa" id="RPRC005092-PA"/>
    </source>
</evidence>
<evidence type="ECO:0000256" key="2">
    <source>
        <dbReference type="ARBA" id="ARBA00004673"/>
    </source>
</evidence>
<dbReference type="HOGENOM" id="CLU_099086_1_1_1"/>
<evidence type="ECO:0000256" key="13">
    <source>
        <dbReference type="RuleBase" id="RU368103"/>
    </source>
</evidence>
<dbReference type="EnsemblMetazoa" id="RPRC005092-RA">
    <property type="protein sequence ID" value="RPRC005092-PA"/>
    <property type="gene ID" value="RPRC005092"/>
</dbReference>
<keyword evidence="15" id="KW-1185">Reference proteome</keyword>
<dbReference type="InParanoid" id="T1HM18"/>
<dbReference type="CDD" id="cd00923">
    <property type="entry name" value="Cyt_c_Oxidase_Va"/>
    <property type="match status" value="1"/>
</dbReference>
<evidence type="ECO:0000256" key="7">
    <source>
        <dbReference type="ARBA" id="ARBA00022792"/>
    </source>
</evidence>